<feature type="compositionally biased region" description="Basic and acidic residues" evidence="3">
    <location>
        <begin position="184"/>
        <end position="193"/>
    </location>
</feature>
<reference evidence="4" key="1">
    <citation type="submission" date="2020-07" db="EMBL/GenBank/DDBJ databases">
        <title>Multicomponent nature underlies the extraordinary mechanical properties of spider dragline silk.</title>
        <authorList>
            <person name="Kono N."/>
            <person name="Nakamura H."/>
            <person name="Mori M."/>
            <person name="Yoshida Y."/>
            <person name="Ohtoshi R."/>
            <person name="Malay A.D."/>
            <person name="Moran D.A.P."/>
            <person name="Tomita M."/>
            <person name="Numata K."/>
            <person name="Arakawa K."/>
        </authorList>
    </citation>
    <scope>NUCLEOTIDE SEQUENCE</scope>
</reference>
<dbReference type="GO" id="GO:0005929">
    <property type="term" value="C:cilium"/>
    <property type="evidence" value="ECO:0007669"/>
    <property type="project" value="TreeGrafter"/>
</dbReference>
<accession>A0A8X6FHE1</accession>
<evidence type="ECO:0000256" key="2">
    <source>
        <dbReference type="ARBA" id="ARBA00023054"/>
    </source>
</evidence>
<feature type="compositionally biased region" description="Polar residues" evidence="3">
    <location>
        <begin position="77"/>
        <end position="86"/>
    </location>
</feature>
<comment type="caution">
    <text evidence="4">The sequence shown here is derived from an EMBL/GenBank/DDBJ whole genome shotgun (WGS) entry which is preliminary data.</text>
</comment>
<dbReference type="PANTHER" id="PTHR21501">
    <property type="entry name" value="PROTEIN FAM-161"/>
    <property type="match status" value="1"/>
</dbReference>
<feature type="region of interest" description="Disordered" evidence="3">
    <location>
        <begin position="179"/>
        <end position="235"/>
    </location>
</feature>
<feature type="region of interest" description="Disordered" evidence="3">
    <location>
        <begin position="64"/>
        <end position="86"/>
    </location>
</feature>
<dbReference type="PANTHER" id="PTHR21501:SF1">
    <property type="entry name" value="PROTEIN FAM-161"/>
    <property type="match status" value="1"/>
</dbReference>
<dbReference type="Pfam" id="PF10595">
    <property type="entry name" value="FAM161A_B"/>
    <property type="match status" value="1"/>
</dbReference>
<gene>
    <name evidence="4" type="primary">NCL1_35087</name>
    <name evidence="4" type="ORF">TNCT_691451</name>
</gene>
<feature type="compositionally biased region" description="Polar residues" evidence="3">
    <location>
        <begin position="194"/>
        <end position="217"/>
    </location>
</feature>
<name>A0A8X6FHE1_TRICU</name>
<proteinExistence type="inferred from homology"/>
<organism evidence="4 5">
    <name type="scientific">Trichonephila clavata</name>
    <name type="common">Joro spider</name>
    <name type="synonym">Nephila clavata</name>
    <dbReference type="NCBI Taxonomy" id="2740835"/>
    <lineage>
        <taxon>Eukaryota</taxon>
        <taxon>Metazoa</taxon>
        <taxon>Ecdysozoa</taxon>
        <taxon>Arthropoda</taxon>
        <taxon>Chelicerata</taxon>
        <taxon>Arachnida</taxon>
        <taxon>Araneae</taxon>
        <taxon>Araneomorphae</taxon>
        <taxon>Entelegynae</taxon>
        <taxon>Araneoidea</taxon>
        <taxon>Nephilidae</taxon>
        <taxon>Trichonephila</taxon>
    </lineage>
</organism>
<evidence type="ECO:0000313" key="5">
    <source>
        <dbReference type="Proteomes" id="UP000887116"/>
    </source>
</evidence>
<comment type="similarity">
    <text evidence="1">Belongs to the FAM161 family.</text>
</comment>
<dbReference type="EMBL" id="BMAO01022194">
    <property type="protein sequence ID" value="GFQ80197.1"/>
    <property type="molecule type" value="Genomic_DNA"/>
</dbReference>
<dbReference type="GO" id="GO:0005856">
    <property type="term" value="C:cytoskeleton"/>
    <property type="evidence" value="ECO:0007669"/>
    <property type="project" value="UniProtKB-ARBA"/>
</dbReference>
<dbReference type="Proteomes" id="UP000887116">
    <property type="component" value="Unassembled WGS sequence"/>
</dbReference>
<keyword evidence="5" id="KW-1185">Reference proteome</keyword>
<feature type="region of interest" description="Disordered" evidence="3">
    <location>
        <begin position="597"/>
        <end position="648"/>
    </location>
</feature>
<dbReference type="GO" id="GO:0044782">
    <property type="term" value="P:cilium organization"/>
    <property type="evidence" value="ECO:0007669"/>
    <property type="project" value="TreeGrafter"/>
</dbReference>
<evidence type="ECO:0000256" key="3">
    <source>
        <dbReference type="SAM" id="MobiDB-lite"/>
    </source>
</evidence>
<dbReference type="InterPro" id="IPR019579">
    <property type="entry name" value="FAM161A/B"/>
</dbReference>
<dbReference type="OrthoDB" id="2150121at2759"/>
<keyword evidence="2" id="KW-0175">Coiled coil</keyword>
<dbReference type="InterPro" id="IPR051655">
    <property type="entry name" value="FAM161"/>
</dbReference>
<feature type="compositionally biased region" description="Polar residues" evidence="3">
    <location>
        <begin position="225"/>
        <end position="235"/>
    </location>
</feature>
<evidence type="ECO:0000256" key="1">
    <source>
        <dbReference type="ARBA" id="ARBA00006663"/>
    </source>
</evidence>
<feature type="compositionally biased region" description="Polar residues" evidence="3">
    <location>
        <begin position="636"/>
        <end position="648"/>
    </location>
</feature>
<feature type="compositionally biased region" description="Basic and acidic residues" evidence="3">
    <location>
        <begin position="619"/>
        <end position="635"/>
    </location>
</feature>
<protein>
    <submittedName>
        <fullName evidence="4">Uncharacterized protein</fullName>
    </submittedName>
</protein>
<sequence>MNLNLRHPTYSIPVVFPDQTEEIRNIEVTANKALKNIQNLYNEIMTPKTYSDFVSEICSSDDSSESSASSNAHDQKQCNGNNSAKKSSVELCDNCRKVISYCTSSHKRPFVNGARKDSQMPCCYRNFYLQERSNSYPQEQKLGRDFHLPKQSSLYFNKPHNQGSLNHQEQSNHNLTQCYRKSSHQQEKTRHNSTESNQTSSHYQYQKNHHQQPYNQRNSHDQEQSNHQTESCLTDSESIDSGSYIFKSVKNSKRPQFKITVPKPFSLTIENVKRQEVKELKISKLREEVNKQIEKELSIKFSPKPVPKHVHLPLYDEMMKKSEKRKTERKEKCIEILNEKTKPFNLSSNTKSKSMSNLNDVKKNFKAKPIPKNILGENVSQKLKNKEEIRKLLKAQRAEEMLKNSSLPFSPKPIPRSHSLFNFSNCQKNSNISVTKQTIEAITKRLYTIKCQETIENWNSKVLQNDLWNKDIKDANQNSNDSCKGKHLPKSALPFNNFPVRMTTAAALRDNRIRADIEMRKRREEKDETIREKIARKRREILKNIWPKLKSLEPSFDPEKEIEEKVKSFRASQKSREREYEKELQEMMKRVSKQFLLMERQSKDKGEKISYTSESDDEITNKESDSDIESDHSEEAQSLSNTSEKTDS</sequence>
<dbReference type="AlphaFoldDB" id="A0A8X6FHE1"/>
<evidence type="ECO:0000313" key="4">
    <source>
        <dbReference type="EMBL" id="GFQ80197.1"/>
    </source>
</evidence>